<protein>
    <recommendedName>
        <fullName evidence="3">Ribosomal protein L20</fullName>
    </recommendedName>
</protein>
<evidence type="ECO:0000313" key="1">
    <source>
        <dbReference type="EMBL" id="MDT0582756.1"/>
    </source>
</evidence>
<name>A0AAW8R3L3_9ALTE</name>
<keyword evidence="2" id="KW-1185">Reference proteome</keyword>
<dbReference type="RefSeq" id="WP_311361534.1">
    <property type="nucleotide sequence ID" value="NZ_JAVRIE010000003.1"/>
</dbReference>
<evidence type="ECO:0008006" key="3">
    <source>
        <dbReference type="Google" id="ProtNLM"/>
    </source>
</evidence>
<organism evidence="1 2">
    <name type="scientific">Brumicola blandensis</name>
    <dbReference type="NCBI Taxonomy" id="3075611"/>
    <lineage>
        <taxon>Bacteria</taxon>
        <taxon>Pseudomonadati</taxon>
        <taxon>Pseudomonadota</taxon>
        <taxon>Gammaproteobacteria</taxon>
        <taxon>Alteromonadales</taxon>
        <taxon>Alteromonadaceae</taxon>
        <taxon>Brumicola</taxon>
    </lineage>
</organism>
<reference evidence="1 2" key="1">
    <citation type="submission" date="2023-09" db="EMBL/GenBank/DDBJ databases">
        <authorList>
            <person name="Rey-Velasco X."/>
        </authorList>
    </citation>
    <scope>NUCLEOTIDE SEQUENCE [LARGE SCALE GENOMIC DNA]</scope>
    <source>
        <strain evidence="1 2">W409</strain>
    </source>
</reference>
<comment type="caution">
    <text evidence="1">The sequence shown here is derived from an EMBL/GenBank/DDBJ whole genome shotgun (WGS) entry which is preliminary data.</text>
</comment>
<gene>
    <name evidence="1" type="ORF">RM544_09390</name>
</gene>
<proteinExistence type="predicted"/>
<dbReference type="EMBL" id="JAVRIE010000003">
    <property type="protein sequence ID" value="MDT0582756.1"/>
    <property type="molecule type" value="Genomic_DNA"/>
</dbReference>
<evidence type="ECO:0000313" key="2">
    <source>
        <dbReference type="Proteomes" id="UP001249020"/>
    </source>
</evidence>
<dbReference type="AlphaFoldDB" id="A0AAW8R3L3"/>
<sequence>MKRNKSFSSGRRLRASNQRRMLLKRMHQKVMQRRKQFAITELAEQWSEAC</sequence>
<dbReference type="Proteomes" id="UP001249020">
    <property type="component" value="Unassembled WGS sequence"/>
</dbReference>
<accession>A0AAW8R3L3</accession>